<dbReference type="OrthoDB" id="9811615at2"/>
<evidence type="ECO:0000256" key="2">
    <source>
        <dbReference type="RuleBase" id="RU003616"/>
    </source>
</evidence>
<dbReference type="Proteomes" id="UP000017747">
    <property type="component" value="Unassembled WGS sequence"/>
</dbReference>
<dbReference type="EMBL" id="AXUN02000101">
    <property type="protein sequence ID" value="ETA81504.1"/>
    <property type="molecule type" value="Genomic_DNA"/>
</dbReference>
<accession>V7I8C0</accession>
<proteinExistence type="inferred from homology"/>
<evidence type="ECO:0000313" key="5">
    <source>
        <dbReference type="Proteomes" id="UP000017747"/>
    </source>
</evidence>
<dbReference type="eggNOG" id="COG0071">
    <property type="taxonomic scope" value="Bacteria"/>
</dbReference>
<dbReference type="InterPro" id="IPR002068">
    <property type="entry name" value="A-crystallin/Hsp20_dom"/>
</dbReference>
<evidence type="ECO:0000259" key="3">
    <source>
        <dbReference type="PROSITE" id="PS01031"/>
    </source>
</evidence>
<dbReference type="CDD" id="cd06471">
    <property type="entry name" value="ACD_LpsHSP_like"/>
    <property type="match status" value="1"/>
</dbReference>
<dbReference type="InterPro" id="IPR031107">
    <property type="entry name" value="Small_HSP"/>
</dbReference>
<protein>
    <submittedName>
        <fullName evidence="4">Molecular chaperone</fullName>
    </submittedName>
</protein>
<dbReference type="Gene3D" id="2.60.40.790">
    <property type="match status" value="1"/>
</dbReference>
<reference evidence="4 5" key="1">
    <citation type="journal article" date="2014" name="Genome Announc.">
        <title>Genome Sequence of Youngiibacter fragilis, the Type Strain of the Genus Youngiibacter.</title>
        <authorList>
            <person name="Wawrik C.B."/>
            <person name="Callaghan A.V."/>
            <person name="Stamps B.W."/>
            <person name="Wawrik B."/>
        </authorList>
    </citation>
    <scope>NUCLEOTIDE SEQUENCE [LARGE SCALE GENOMIC DNA]</scope>
    <source>
        <strain evidence="4 5">232.1</strain>
    </source>
</reference>
<feature type="domain" description="SHSP" evidence="3">
    <location>
        <begin position="37"/>
        <end position="149"/>
    </location>
</feature>
<organism evidence="4 5">
    <name type="scientific">Youngiibacter fragilis 232.1</name>
    <dbReference type="NCBI Taxonomy" id="994573"/>
    <lineage>
        <taxon>Bacteria</taxon>
        <taxon>Bacillati</taxon>
        <taxon>Bacillota</taxon>
        <taxon>Clostridia</taxon>
        <taxon>Eubacteriales</taxon>
        <taxon>Clostridiaceae</taxon>
        <taxon>Youngiibacter</taxon>
    </lineage>
</organism>
<evidence type="ECO:0000313" key="4">
    <source>
        <dbReference type="EMBL" id="ETA81504.1"/>
    </source>
</evidence>
<dbReference type="AlphaFoldDB" id="V7I8C0"/>
<evidence type="ECO:0000256" key="1">
    <source>
        <dbReference type="PROSITE-ProRule" id="PRU00285"/>
    </source>
</evidence>
<dbReference type="PROSITE" id="PS01031">
    <property type="entry name" value="SHSP"/>
    <property type="match status" value="1"/>
</dbReference>
<dbReference type="STRING" id="994573.T472_0206135"/>
<dbReference type="SUPFAM" id="SSF49764">
    <property type="entry name" value="HSP20-like chaperones"/>
    <property type="match status" value="1"/>
</dbReference>
<dbReference type="InterPro" id="IPR008978">
    <property type="entry name" value="HSP20-like_chaperone"/>
</dbReference>
<comment type="similarity">
    <text evidence="1 2">Belongs to the small heat shock protein (HSP20) family.</text>
</comment>
<name>V7I8C0_9CLOT</name>
<dbReference type="Pfam" id="PF00011">
    <property type="entry name" value="HSP20"/>
    <property type="match status" value="1"/>
</dbReference>
<gene>
    <name evidence="4" type="ORF">T472_0206135</name>
</gene>
<dbReference type="RefSeq" id="WP_023383282.1">
    <property type="nucleotide sequence ID" value="NZ_AXUN02000101.1"/>
</dbReference>
<keyword evidence="5" id="KW-1185">Reference proteome</keyword>
<dbReference type="PANTHER" id="PTHR11527">
    <property type="entry name" value="HEAT-SHOCK PROTEIN 20 FAMILY MEMBER"/>
    <property type="match status" value="1"/>
</dbReference>
<comment type="caution">
    <text evidence="4">The sequence shown here is derived from an EMBL/GenBank/DDBJ whole genome shotgun (WGS) entry which is preliminary data.</text>
</comment>
<sequence length="149" mass="17178">MAGLIPFNQGKSNMLRPRGFDDFAEMLDDFFSDSWTPSRSLMRDTFKVDVEDAKNQYIIEADLPGVRREEISLDINDGRLTISVNREEKKEEEEKNYVHKERRFCSMQRSIYLAEADADGITAKLQDGVLNVTVPKLDKTQTSRKIVIE</sequence>